<dbReference type="InterPro" id="IPR036457">
    <property type="entry name" value="PPM-type-like_dom_sf"/>
</dbReference>
<organism evidence="4 5">
    <name type="scientific">Lentisphaera araneosa HTCC2155</name>
    <dbReference type="NCBI Taxonomy" id="313628"/>
    <lineage>
        <taxon>Bacteria</taxon>
        <taxon>Pseudomonadati</taxon>
        <taxon>Lentisphaerota</taxon>
        <taxon>Lentisphaeria</taxon>
        <taxon>Lentisphaerales</taxon>
        <taxon>Lentisphaeraceae</taxon>
        <taxon>Lentisphaera</taxon>
    </lineage>
</organism>
<proteinExistence type="predicted"/>
<sequence length="465" mass="52012">MEIFIYVLLGIIICILVVIHLLKIRELQEANRRYGEDRKAVANFLNRFAHSVAMAGGNIDSTMVSLGRFIVSTIHAESLCIFFTNDDEKTMDAVTSIGPFPSMTAFEGGEKVDIASILERKFVIGDGFFGKISKNMKPTLVGEYELSESQVEAGIKSLMVVPIVLFDEMQGMICAVNSQGVSGRFEQDDLELFASLAVVATLSKNMIETYSQMADQQRMQQELEFARQIQQTLTPEEMPNFAHLDIFAHNIPAKEVSGDFYDFIKIDEHRTLFVLADASGKGLPACLIMIMTRSVLRAICSRFTDMESLLLELNQYLVQDTDMARFVTMVFCLADSSNNTMEMARAGHTEVLLKNEGGEVFEIVPEGPAIGLMPNDMGVSFDTFSMAMQEGFCFLFYTDGLTEAENEDGAEYSLPRLKETWCHHEGSSKDQAMGLLNDIQRFTGDYPQSDDQTIMIMSVSDLYRD</sequence>
<reference evidence="4 5" key="1">
    <citation type="journal article" date="2010" name="J. Bacteriol.">
        <title>Genome sequence of Lentisphaera araneosa HTCC2155T, the type species of the order Lentisphaerales in the phylum Lentisphaerae.</title>
        <authorList>
            <person name="Thrash J.C."/>
            <person name="Cho J.C."/>
            <person name="Vergin K.L."/>
            <person name="Morris R.M."/>
            <person name="Giovannoni S.J."/>
        </authorList>
    </citation>
    <scope>NUCLEOTIDE SEQUENCE [LARGE SCALE GENOMIC DNA]</scope>
    <source>
        <strain evidence="4 5">HTCC2155</strain>
    </source>
</reference>
<dbReference type="SUPFAM" id="SSF81606">
    <property type="entry name" value="PP2C-like"/>
    <property type="match status" value="1"/>
</dbReference>
<dbReference type="InterPro" id="IPR001932">
    <property type="entry name" value="PPM-type_phosphatase-like_dom"/>
</dbReference>
<dbReference type="Pfam" id="PF07228">
    <property type="entry name" value="SpoIIE"/>
    <property type="match status" value="1"/>
</dbReference>
<dbReference type="PANTHER" id="PTHR43156">
    <property type="entry name" value="STAGE II SPORULATION PROTEIN E-RELATED"/>
    <property type="match status" value="1"/>
</dbReference>
<evidence type="ECO:0000259" key="3">
    <source>
        <dbReference type="SMART" id="SM00331"/>
    </source>
</evidence>
<dbReference type="SMART" id="SM00331">
    <property type="entry name" value="PP2C_SIG"/>
    <property type="match status" value="1"/>
</dbReference>
<keyword evidence="5" id="KW-1185">Reference proteome</keyword>
<dbReference type="InterPro" id="IPR052016">
    <property type="entry name" value="Bact_Sigma-Reg"/>
</dbReference>
<dbReference type="PANTHER" id="PTHR43156:SF2">
    <property type="entry name" value="STAGE II SPORULATION PROTEIN E"/>
    <property type="match status" value="1"/>
</dbReference>
<dbReference type="eggNOG" id="COG2208">
    <property type="taxonomic scope" value="Bacteria"/>
</dbReference>
<dbReference type="SUPFAM" id="SSF55781">
    <property type="entry name" value="GAF domain-like"/>
    <property type="match status" value="1"/>
</dbReference>
<feature type="domain" description="PPM-type phosphatase" evidence="3">
    <location>
        <begin position="241"/>
        <end position="459"/>
    </location>
</feature>
<dbReference type="Proteomes" id="UP000004947">
    <property type="component" value="Unassembled WGS sequence"/>
</dbReference>
<evidence type="ECO:0000313" key="4">
    <source>
        <dbReference type="EMBL" id="EDM28886.1"/>
    </source>
</evidence>
<name>A6DH03_9BACT</name>
<dbReference type="OrthoDB" id="9807247at2"/>
<dbReference type="Pfam" id="PF01590">
    <property type="entry name" value="GAF"/>
    <property type="match status" value="1"/>
</dbReference>
<feature type="transmembrane region" description="Helical" evidence="2">
    <location>
        <begin position="6"/>
        <end position="24"/>
    </location>
</feature>
<dbReference type="Gene3D" id="3.60.40.10">
    <property type="entry name" value="PPM-type phosphatase domain"/>
    <property type="match status" value="1"/>
</dbReference>
<dbReference type="InterPro" id="IPR003018">
    <property type="entry name" value="GAF"/>
</dbReference>
<dbReference type="GO" id="GO:0016791">
    <property type="term" value="F:phosphatase activity"/>
    <property type="evidence" value="ECO:0007669"/>
    <property type="project" value="TreeGrafter"/>
</dbReference>
<evidence type="ECO:0000256" key="2">
    <source>
        <dbReference type="SAM" id="Phobius"/>
    </source>
</evidence>
<dbReference type="STRING" id="313628.LNTAR_13757"/>
<accession>A6DH03</accession>
<keyword evidence="1" id="KW-0378">Hydrolase</keyword>
<dbReference type="EMBL" id="ABCK01000003">
    <property type="protein sequence ID" value="EDM28886.1"/>
    <property type="molecule type" value="Genomic_DNA"/>
</dbReference>
<comment type="caution">
    <text evidence="4">The sequence shown here is derived from an EMBL/GenBank/DDBJ whole genome shotgun (WGS) entry which is preliminary data.</text>
</comment>
<dbReference type="RefSeq" id="WP_007277188.1">
    <property type="nucleotide sequence ID" value="NZ_ABCK01000003.1"/>
</dbReference>
<keyword evidence="2" id="KW-0812">Transmembrane</keyword>
<protein>
    <submittedName>
        <fullName evidence="4">Serine phosphatase</fullName>
    </submittedName>
</protein>
<dbReference type="Gene3D" id="3.30.450.40">
    <property type="match status" value="1"/>
</dbReference>
<gene>
    <name evidence="4" type="ORF">LNTAR_13757</name>
</gene>
<keyword evidence="2" id="KW-0472">Membrane</keyword>
<evidence type="ECO:0000256" key="1">
    <source>
        <dbReference type="ARBA" id="ARBA00022801"/>
    </source>
</evidence>
<dbReference type="AlphaFoldDB" id="A6DH03"/>
<keyword evidence="2" id="KW-1133">Transmembrane helix</keyword>
<dbReference type="InterPro" id="IPR029016">
    <property type="entry name" value="GAF-like_dom_sf"/>
</dbReference>
<evidence type="ECO:0000313" key="5">
    <source>
        <dbReference type="Proteomes" id="UP000004947"/>
    </source>
</evidence>